<evidence type="ECO:0000313" key="2">
    <source>
        <dbReference type="EMBL" id="GBP86997.1"/>
    </source>
</evidence>
<organism evidence="2 3">
    <name type="scientific">Eumeta variegata</name>
    <name type="common">Bagworm moth</name>
    <name type="synonym">Eumeta japonica</name>
    <dbReference type="NCBI Taxonomy" id="151549"/>
    <lineage>
        <taxon>Eukaryota</taxon>
        <taxon>Metazoa</taxon>
        <taxon>Ecdysozoa</taxon>
        <taxon>Arthropoda</taxon>
        <taxon>Hexapoda</taxon>
        <taxon>Insecta</taxon>
        <taxon>Pterygota</taxon>
        <taxon>Neoptera</taxon>
        <taxon>Endopterygota</taxon>
        <taxon>Lepidoptera</taxon>
        <taxon>Glossata</taxon>
        <taxon>Ditrysia</taxon>
        <taxon>Tineoidea</taxon>
        <taxon>Psychidae</taxon>
        <taxon>Oiketicinae</taxon>
        <taxon>Eumeta</taxon>
    </lineage>
</organism>
<dbReference type="EMBL" id="BGZK01001829">
    <property type="protein sequence ID" value="GBP86997.1"/>
    <property type="molecule type" value="Genomic_DNA"/>
</dbReference>
<comment type="caution">
    <text evidence="2">The sequence shown here is derived from an EMBL/GenBank/DDBJ whole genome shotgun (WGS) entry which is preliminary data.</text>
</comment>
<evidence type="ECO:0000256" key="1">
    <source>
        <dbReference type="SAM" id="MobiDB-lite"/>
    </source>
</evidence>
<feature type="region of interest" description="Disordered" evidence="1">
    <location>
        <begin position="45"/>
        <end position="70"/>
    </location>
</feature>
<reference evidence="2 3" key="1">
    <citation type="journal article" date="2019" name="Commun. Biol.">
        <title>The bagworm genome reveals a unique fibroin gene that provides high tensile strength.</title>
        <authorList>
            <person name="Kono N."/>
            <person name="Nakamura H."/>
            <person name="Ohtoshi R."/>
            <person name="Tomita M."/>
            <person name="Numata K."/>
            <person name="Arakawa K."/>
        </authorList>
    </citation>
    <scope>NUCLEOTIDE SEQUENCE [LARGE SCALE GENOMIC DNA]</scope>
</reference>
<evidence type="ECO:0000313" key="3">
    <source>
        <dbReference type="Proteomes" id="UP000299102"/>
    </source>
</evidence>
<dbReference type="AlphaFoldDB" id="A0A4C1ZK39"/>
<name>A0A4C1ZK39_EUMVA</name>
<sequence length="100" mass="10920">MVSDENHEFLFDVTARSKSRANSEISELLMARRMDITVWMSSPNDEVPAARSGATRVARGGQRTVPGGPRWQHGLWFTSRIGGGASGSRGLICFPQDRGS</sequence>
<protein>
    <submittedName>
        <fullName evidence="2">Uncharacterized protein</fullName>
    </submittedName>
</protein>
<keyword evidence="3" id="KW-1185">Reference proteome</keyword>
<dbReference type="Proteomes" id="UP000299102">
    <property type="component" value="Unassembled WGS sequence"/>
</dbReference>
<gene>
    <name evidence="2" type="ORF">EVAR_62257_1</name>
</gene>
<accession>A0A4C1ZK39</accession>
<proteinExistence type="predicted"/>